<dbReference type="Proteomes" id="UP001500782">
    <property type="component" value="Unassembled WGS sequence"/>
</dbReference>
<feature type="transmembrane region" description="Helical" evidence="1">
    <location>
        <begin position="180"/>
        <end position="201"/>
    </location>
</feature>
<dbReference type="Pfam" id="PF04087">
    <property type="entry name" value="DUF389"/>
    <property type="match status" value="1"/>
</dbReference>
<proteinExistence type="predicted"/>
<dbReference type="InterPro" id="IPR005240">
    <property type="entry name" value="DUF389"/>
</dbReference>
<keyword evidence="1" id="KW-0812">Transmembrane</keyword>
<feature type="transmembrane region" description="Helical" evidence="1">
    <location>
        <begin position="213"/>
        <end position="234"/>
    </location>
</feature>
<dbReference type="PANTHER" id="PTHR20992:SF9">
    <property type="entry name" value="AT15442P-RELATED"/>
    <property type="match status" value="1"/>
</dbReference>
<feature type="transmembrane region" description="Helical" evidence="1">
    <location>
        <begin position="273"/>
        <end position="293"/>
    </location>
</feature>
<keyword evidence="3" id="KW-1185">Reference proteome</keyword>
<protein>
    <submittedName>
        <fullName evidence="2">TIGR00341 family protein</fullName>
    </submittedName>
</protein>
<comment type="caution">
    <text evidence="2">The sequence shown here is derived from an EMBL/GenBank/DDBJ whole genome shotgun (WGS) entry which is preliminary data.</text>
</comment>
<dbReference type="RefSeq" id="WP_343802785.1">
    <property type="nucleotide sequence ID" value="NZ_BAAADJ010000062.1"/>
</dbReference>
<feature type="transmembrane region" description="Helical" evidence="1">
    <location>
        <begin position="121"/>
        <end position="139"/>
    </location>
</feature>
<dbReference type="EMBL" id="BAAADJ010000062">
    <property type="protein sequence ID" value="GAA0344085.1"/>
    <property type="molecule type" value="Genomic_DNA"/>
</dbReference>
<evidence type="ECO:0000256" key="1">
    <source>
        <dbReference type="SAM" id="Phobius"/>
    </source>
</evidence>
<evidence type="ECO:0000313" key="3">
    <source>
        <dbReference type="Proteomes" id="UP001500782"/>
    </source>
</evidence>
<sequence length="335" mass="37486">MSIQLIEVYTPEFFVKNLNKSLRQFPIIYNWITNEVEGSDTLLKIFVRAEDTEEVLNFLETISDEHPNFHVFLYPVHTYIPDMNEWKKADARIEEKKEKEFIRASRHELYTNVRTSAEISYSYTWFIILSAIVATVGIIKNSTAIVIGAMVIAPLIGPFVATAFACILGDYKLLLRSLVTSLYGLSIPLFIAALFGYHFPLPMNSTEFLSRTSIIYVDIFAALASGAAGAISFVKQMHGTLVGVMVSIALLPPTVVLGMIIGSAKWDLALTPLLLLLLNITSIVFSAIIVFWLSGIQPVKWQEIEVANISKTYSLIFVSVIILILSGAIFYIQFK</sequence>
<reference evidence="2 3" key="1">
    <citation type="journal article" date="2019" name="Int. J. Syst. Evol. Microbiol.">
        <title>The Global Catalogue of Microorganisms (GCM) 10K type strain sequencing project: providing services to taxonomists for standard genome sequencing and annotation.</title>
        <authorList>
            <consortium name="The Broad Institute Genomics Platform"/>
            <consortium name="The Broad Institute Genome Sequencing Center for Infectious Disease"/>
            <person name="Wu L."/>
            <person name="Ma J."/>
        </authorList>
    </citation>
    <scope>NUCLEOTIDE SEQUENCE [LARGE SCALE GENOMIC DNA]</scope>
    <source>
        <strain evidence="2 3">JCM 9731</strain>
    </source>
</reference>
<name>A0ABN0WQE1_9BACI</name>
<keyword evidence="1" id="KW-1133">Transmembrane helix</keyword>
<keyword evidence="1" id="KW-0472">Membrane</keyword>
<dbReference type="PANTHER" id="PTHR20992">
    <property type="entry name" value="AT15442P-RELATED"/>
    <property type="match status" value="1"/>
</dbReference>
<feature type="transmembrane region" description="Helical" evidence="1">
    <location>
        <begin position="145"/>
        <end position="168"/>
    </location>
</feature>
<dbReference type="NCBIfam" id="TIGR00341">
    <property type="entry name" value="TIGR00341 family protein"/>
    <property type="match status" value="1"/>
</dbReference>
<feature type="transmembrane region" description="Helical" evidence="1">
    <location>
        <begin position="241"/>
        <end position="261"/>
    </location>
</feature>
<organism evidence="2 3">
    <name type="scientific">Bacillus carboniphilus</name>
    <dbReference type="NCBI Taxonomy" id="86663"/>
    <lineage>
        <taxon>Bacteria</taxon>
        <taxon>Bacillati</taxon>
        <taxon>Bacillota</taxon>
        <taxon>Bacilli</taxon>
        <taxon>Bacillales</taxon>
        <taxon>Bacillaceae</taxon>
        <taxon>Bacillus</taxon>
    </lineage>
</organism>
<evidence type="ECO:0000313" key="2">
    <source>
        <dbReference type="EMBL" id="GAA0344085.1"/>
    </source>
</evidence>
<feature type="transmembrane region" description="Helical" evidence="1">
    <location>
        <begin position="313"/>
        <end position="334"/>
    </location>
</feature>
<accession>A0ABN0WQE1</accession>
<gene>
    <name evidence="2" type="ORF">GCM10008967_38150</name>
</gene>